<dbReference type="AlphaFoldDB" id="A0A0A3YMV6"/>
<dbReference type="RefSeq" id="WP_034899064.1">
    <property type="nucleotide sequence ID" value="NZ_JRUQ01000090.1"/>
</dbReference>
<feature type="region of interest" description="Disordered" evidence="1">
    <location>
        <begin position="83"/>
        <end position="126"/>
    </location>
</feature>
<evidence type="ECO:0000256" key="1">
    <source>
        <dbReference type="SAM" id="MobiDB-lite"/>
    </source>
</evidence>
<evidence type="ECO:0000313" key="3">
    <source>
        <dbReference type="Proteomes" id="UP000030351"/>
    </source>
</evidence>
<accession>A0A0A3YMV6</accession>
<name>A0A0A3YMV6_9GAMM</name>
<gene>
    <name evidence="2" type="ORF">NG99_25000</name>
</gene>
<protein>
    <submittedName>
        <fullName evidence="2">Membrane protein</fullName>
    </submittedName>
</protein>
<dbReference type="Proteomes" id="UP000030351">
    <property type="component" value="Unassembled WGS sequence"/>
</dbReference>
<comment type="caution">
    <text evidence="2">The sequence shown here is derived from an EMBL/GenBank/DDBJ whole genome shotgun (WGS) entry which is preliminary data.</text>
</comment>
<reference evidence="2 3" key="1">
    <citation type="submission" date="2014-10" db="EMBL/GenBank/DDBJ databases">
        <title>Genome sequence of Erwinia typographi M043b.</title>
        <authorList>
            <person name="Chan K.-G."/>
            <person name="Tan W.-S."/>
        </authorList>
    </citation>
    <scope>NUCLEOTIDE SEQUENCE [LARGE SCALE GENOMIC DNA]</scope>
    <source>
        <strain evidence="2 3">M043b</strain>
    </source>
</reference>
<evidence type="ECO:0000313" key="2">
    <source>
        <dbReference type="EMBL" id="KGT86671.1"/>
    </source>
</evidence>
<proteinExistence type="predicted"/>
<dbReference type="EMBL" id="JRUQ01000090">
    <property type="protein sequence ID" value="KGT86671.1"/>
    <property type="molecule type" value="Genomic_DNA"/>
</dbReference>
<dbReference type="eggNOG" id="ENOG503494J">
    <property type="taxonomic scope" value="Bacteria"/>
</dbReference>
<keyword evidence="3" id="KW-1185">Reference proteome</keyword>
<organism evidence="2 3">
    <name type="scientific">Erwinia typographi</name>
    <dbReference type="NCBI Taxonomy" id="371042"/>
    <lineage>
        <taxon>Bacteria</taxon>
        <taxon>Pseudomonadati</taxon>
        <taxon>Pseudomonadota</taxon>
        <taxon>Gammaproteobacteria</taxon>
        <taxon>Enterobacterales</taxon>
        <taxon>Erwiniaceae</taxon>
        <taxon>Erwinia</taxon>
    </lineage>
</organism>
<dbReference type="OrthoDB" id="6520373at2"/>
<sequence>MDKNHFYERLARWQHLRFNDVVVREHPDTQAWNKQYEIYLLDKTRSSAQLFIRTMQPGEDIARVLAEYLSWLQDYNDNEIAVKTTQDEPAVTPNSRLKESCRRSPASQQPRLHTGGPASRIIRRLP</sequence>